<keyword evidence="2" id="KW-1185">Reference proteome</keyword>
<reference evidence="1" key="1">
    <citation type="journal article" date="2023" name="Int. J. Syst. Evol. Microbiol.">
        <title>Methylocystis iwaonis sp. nov., a type II methane-oxidizing bacterium from surface soil of a rice paddy field in Japan, and emended description of the genus Methylocystis (ex Whittenbury et al. 1970) Bowman et al. 1993.</title>
        <authorList>
            <person name="Kaise H."/>
            <person name="Sawadogo J.B."/>
            <person name="Alam M.S."/>
            <person name="Ueno C."/>
            <person name="Dianou D."/>
            <person name="Shinjo R."/>
            <person name="Asakawa S."/>
        </authorList>
    </citation>
    <scope>NUCLEOTIDE SEQUENCE</scope>
    <source>
        <strain evidence="1">LMG27198</strain>
    </source>
</reference>
<dbReference type="EMBL" id="BSEC01000001">
    <property type="protein sequence ID" value="GLI93707.1"/>
    <property type="molecule type" value="Genomic_DNA"/>
</dbReference>
<organism evidence="1 2">
    <name type="scientific">Methylocystis echinoides</name>
    <dbReference type="NCBI Taxonomy" id="29468"/>
    <lineage>
        <taxon>Bacteria</taxon>
        <taxon>Pseudomonadati</taxon>
        <taxon>Pseudomonadota</taxon>
        <taxon>Alphaproteobacteria</taxon>
        <taxon>Hyphomicrobiales</taxon>
        <taxon>Methylocystaceae</taxon>
        <taxon>Methylocystis</taxon>
    </lineage>
</organism>
<accession>A0A9W6GVC9</accession>
<name>A0A9W6GVC9_9HYPH</name>
<protein>
    <submittedName>
        <fullName evidence="1">Uncharacterized protein</fullName>
    </submittedName>
</protein>
<evidence type="ECO:0000313" key="2">
    <source>
        <dbReference type="Proteomes" id="UP001144323"/>
    </source>
</evidence>
<evidence type="ECO:0000313" key="1">
    <source>
        <dbReference type="EMBL" id="GLI93707.1"/>
    </source>
</evidence>
<proteinExistence type="predicted"/>
<comment type="caution">
    <text evidence="1">The sequence shown here is derived from an EMBL/GenBank/DDBJ whole genome shotgun (WGS) entry which is preliminary data.</text>
</comment>
<dbReference type="RefSeq" id="WP_281803682.1">
    <property type="nucleotide sequence ID" value="NZ_BSEC01000001.1"/>
</dbReference>
<gene>
    <name evidence="1" type="ORF">LMG27198_26990</name>
</gene>
<dbReference type="AlphaFoldDB" id="A0A9W6GVC9"/>
<dbReference type="Proteomes" id="UP001144323">
    <property type="component" value="Unassembled WGS sequence"/>
</dbReference>
<sequence>MLHALIADAQARLDDARRQLRLAAINFDVPDEELLELRARARTIYDELAGLDRKKLKGSLFSFLKFW</sequence>